<protein>
    <submittedName>
        <fullName evidence="2">Uncharacterized protein</fullName>
    </submittedName>
</protein>
<name>A0A504XFS6_LEIDO</name>
<proteinExistence type="predicted"/>
<accession>A0A504XFS6</accession>
<reference evidence="3" key="1">
    <citation type="submission" date="2019-02" db="EMBL/GenBank/DDBJ databases">
        <title>FDA dAtabase for Regulatory Grade micrObial Sequences (FDA-ARGOS): Supporting development and validation of Infectious Disease Dx tests.</title>
        <authorList>
            <person name="Duncan R."/>
            <person name="Fisher C."/>
            <person name="Tallon L."/>
            <person name="Sadzewicz L."/>
            <person name="Sengamalay N."/>
            <person name="Ott S."/>
            <person name="Godinez A."/>
            <person name="Nagaraj S."/>
            <person name="Vavikolanu K."/>
            <person name="Vyas G."/>
            <person name="Nadendla S."/>
            <person name="Aluvathingal J."/>
            <person name="Sichtig H."/>
        </authorList>
    </citation>
    <scope>NUCLEOTIDE SEQUENCE [LARGE SCALE GENOMIC DNA]</scope>
    <source>
        <strain evidence="3">FDAARGOS_360</strain>
    </source>
</reference>
<feature type="region of interest" description="Disordered" evidence="1">
    <location>
        <begin position="127"/>
        <end position="203"/>
    </location>
</feature>
<feature type="region of interest" description="Disordered" evidence="1">
    <location>
        <begin position="39"/>
        <end position="75"/>
    </location>
</feature>
<dbReference type="EMBL" id="RHLD01000029">
    <property type="protein sequence ID" value="TPP46525.1"/>
    <property type="molecule type" value="Genomic_DNA"/>
</dbReference>
<feature type="compositionally biased region" description="Polar residues" evidence="1">
    <location>
        <begin position="47"/>
        <end position="58"/>
    </location>
</feature>
<evidence type="ECO:0000313" key="3">
    <source>
        <dbReference type="Proteomes" id="UP000318821"/>
    </source>
</evidence>
<gene>
    <name evidence="2" type="ORF">CGC20_0915</name>
</gene>
<feature type="compositionally biased region" description="Acidic residues" evidence="1">
    <location>
        <begin position="175"/>
        <end position="190"/>
    </location>
</feature>
<dbReference type="Proteomes" id="UP000318821">
    <property type="component" value="Unassembled WGS sequence"/>
</dbReference>
<evidence type="ECO:0000313" key="2">
    <source>
        <dbReference type="EMBL" id="TPP46525.1"/>
    </source>
</evidence>
<evidence type="ECO:0000256" key="1">
    <source>
        <dbReference type="SAM" id="MobiDB-lite"/>
    </source>
</evidence>
<dbReference type="AlphaFoldDB" id="A0A504XFS6"/>
<comment type="caution">
    <text evidence="2">The sequence shown here is derived from an EMBL/GenBank/DDBJ whole genome shotgun (WGS) entry which is preliminary data.</text>
</comment>
<organism evidence="2 3">
    <name type="scientific">Leishmania donovani</name>
    <dbReference type="NCBI Taxonomy" id="5661"/>
    <lineage>
        <taxon>Eukaryota</taxon>
        <taxon>Discoba</taxon>
        <taxon>Euglenozoa</taxon>
        <taxon>Kinetoplastea</taxon>
        <taxon>Metakinetoplastina</taxon>
        <taxon>Trypanosomatida</taxon>
        <taxon>Trypanosomatidae</taxon>
        <taxon>Leishmaniinae</taxon>
        <taxon>Leishmania</taxon>
    </lineage>
</organism>
<sequence length="234" mass="24869">MLRQKKQTRAARGCPKAAAVFDPVAYAASIAISAAEKRLRAPHVRGASSSTARPSSPQRPLRKGALDEAPEEAAVASSHTASASVLCRSVFPELTASAEGPRTLLEELACSSDSSMSVIANTPPMLTCATPHNHTPVDASRSASVRSLSPPAPPTPNIPRYLAHLATRTESPPSEQEEAPTAEINEDDDGTVSLRDASPLREHSVPGSVSIRYHTCTMESVHSIVRQLNFSLYK</sequence>